<dbReference type="AlphaFoldDB" id="A0A6V8MYF2"/>
<dbReference type="Proteomes" id="UP000831485">
    <property type="component" value="Chromosome"/>
</dbReference>
<sequence>MSNIFDALEQARRERHKDDPPSPDVVGGGRNNNSNIADSVSASTIDAEIAEMFVRFEEQLKGPGLVMQLISSHLGEGVSSVAQRFASVSSTLLDKKVLLVKLLECVVATDNNLPAQLKWQEVLSDNQGSDFSVQKRGGVTEVCVLFDLCSKQLKEDPNVLSKTKSMYDIIIFDMPSVAAQPHGVELTRYADIVVIILESEKTKLFALQSLKEKITHNSDAFVGVVLNKRCFHIPDRLYAKLH</sequence>
<reference evidence="4" key="1">
    <citation type="submission" date="2020-06" db="EMBL/GenBank/DDBJ databases">
        <title>Draft genomic sequecing of Geomonas sp. Red736.</title>
        <authorList>
            <person name="Itoh H."/>
            <person name="Xu Z.X."/>
            <person name="Ushijima N."/>
            <person name="Masuda Y."/>
            <person name="Shiratori Y."/>
            <person name="Senoo K."/>
        </authorList>
    </citation>
    <scope>NUCLEOTIDE SEQUENCE [LARGE SCALE GENOMIC DNA]</scope>
    <source>
        <strain evidence="4">Red736</strain>
    </source>
</reference>
<dbReference type="PANTHER" id="PTHR32309:SF13">
    <property type="entry name" value="FERRIC ENTEROBACTIN TRANSPORT PROTEIN FEPE"/>
    <property type="match status" value="1"/>
</dbReference>
<dbReference type="Gene3D" id="3.40.50.300">
    <property type="entry name" value="P-loop containing nucleotide triphosphate hydrolases"/>
    <property type="match status" value="1"/>
</dbReference>
<evidence type="ECO:0000313" key="4">
    <source>
        <dbReference type="Proteomes" id="UP000568888"/>
    </source>
</evidence>
<dbReference type="RefSeq" id="WP_183348367.1">
    <property type="nucleotide sequence ID" value="NZ_BLXY01000005.1"/>
</dbReference>
<evidence type="ECO:0000313" key="5">
    <source>
        <dbReference type="Proteomes" id="UP000831485"/>
    </source>
</evidence>
<keyword evidence="5" id="KW-1185">Reference proteome</keyword>
<reference evidence="2" key="2">
    <citation type="journal article" date="2021" name="Int. J. Syst. Evol. Microbiol.">
        <title>Geomonas silvestris sp. nov., Geomonas paludis sp. nov. and Geomonas limicola sp. nov., isolated from terrestrial environments, and emended description of the genus Geomonas.</title>
        <authorList>
            <person name="Itoh H."/>
            <person name="Xu Z."/>
            <person name="Masuda Y."/>
            <person name="Ushijima N."/>
            <person name="Hayakawa C."/>
            <person name="Shiratori Y."/>
            <person name="Senoo K."/>
        </authorList>
    </citation>
    <scope>NUCLEOTIDE SEQUENCE</scope>
    <source>
        <strain evidence="2">Red736</strain>
    </source>
</reference>
<dbReference type="EMBL" id="BLXY01000005">
    <property type="protein sequence ID" value="GFO64864.1"/>
    <property type="molecule type" value="Genomic_DNA"/>
</dbReference>
<organism evidence="2 4">
    <name type="scientific">Geomonas paludis</name>
    <dbReference type="NCBI Taxonomy" id="2740185"/>
    <lineage>
        <taxon>Bacteria</taxon>
        <taxon>Pseudomonadati</taxon>
        <taxon>Thermodesulfobacteriota</taxon>
        <taxon>Desulfuromonadia</taxon>
        <taxon>Geobacterales</taxon>
        <taxon>Geobacteraceae</taxon>
        <taxon>Geomonas</taxon>
    </lineage>
</organism>
<dbReference type="Proteomes" id="UP000568888">
    <property type="component" value="Unassembled WGS sequence"/>
</dbReference>
<accession>A0A6V8MYF2</accession>
<dbReference type="InterPro" id="IPR027417">
    <property type="entry name" value="P-loop_NTPase"/>
</dbReference>
<evidence type="ECO:0000313" key="2">
    <source>
        <dbReference type="EMBL" id="GFO64864.1"/>
    </source>
</evidence>
<dbReference type="GO" id="GO:0005886">
    <property type="term" value="C:plasma membrane"/>
    <property type="evidence" value="ECO:0007669"/>
    <property type="project" value="TreeGrafter"/>
</dbReference>
<gene>
    <name evidence="2" type="ORF">GMPD_27830</name>
    <name evidence="3" type="ORF">M1B72_04865</name>
</gene>
<reference evidence="3" key="3">
    <citation type="submission" date="2022-04" db="EMBL/GenBank/DDBJ databases">
        <authorList>
            <person name="Liu G."/>
        </authorList>
    </citation>
    <scope>NUCLEOTIDE SEQUENCE</scope>
    <source>
        <strain evidence="3">RG22</strain>
    </source>
</reference>
<dbReference type="GO" id="GO:0004713">
    <property type="term" value="F:protein tyrosine kinase activity"/>
    <property type="evidence" value="ECO:0007669"/>
    <property type="project" value="TreeGrafter"/>
</dbReference>
<feature type="region of interest" description="Disordered" evidence="1">
    <location>
        <begin position="10"/>
        <end position="37"/>
    </location>
</feature>
<protein>
    <submittedName>
        <fullName evidence="2">Uncharacterized protein</fullName>
    </submittedName>
</protein>
<evidence type="ECO:0000256" key="1">
    <source>
        <dbReference type="SAM" id="MobiDB-lite"/>
    </source>
</evidence>
<dbReference type="PANTHER" id="PTHR32309">
    <property type="entry name" value="TYROSINE-PROTEIN KINASE"/>
    <property type="match status" value="1"/>
</dbReference>
<dbReference type="SUPFAM" id="SSF52540">
    <property type="entry name" value="P-loop containing nucleoside triphosphate hydrolases"/>
    <property type="match status" value="1"/>
</dbReference>
<evidence type="ECO:0000313" key="3">
    <source>
        <dbReference type="EMBL" id="UPU37042.1"/>
    </source>
</evidence>
<feature type="compositionally biased region" description="Basic and acidic residues" evidence="1">
    <location>
        <begin position="10"/>
        <end position="20"/>
    </location>
</feature>
<proteinExistence type="predicted"/>
<name>A0A6V8MYF2_9BACT</name>
<dbReference type="EMBL" id="CP096574">
    <property type="protein sequence ID" value="UPU37042.1"/>
    <property type="molecule type" value="Genomic_DNA"/>
</dbReference>
<dbReference type="InterPro" id="IPR050445">
    <property type="entry name" value="Bact_polysacc_biosynth/exp"/>
</dbReference>